<dbReference type="EMBL" id="JAUEIF010000002">
    <property type="protein sequence ID" value="MDN0024756.1"/>
    <property type="molecule type" value="Genomic_DNA"/>
</dbReference>
<accession>A0AAW7JKY0</accession>
<gene>
    <name evidence="1" type="ORF">QVN81_10220</name>
    <name evidence="2" type="ORF">QVN84_04355</name>
</gene>
<sequence>MEKKQLNEKSFASINKAARYIPDGMTTDEFERWLLNNGFYLKDAFHEVRDPNSGDLISSDGGHLWVRKENKVDDKKNFYSSVEEPSLREILLNVAGERGTINNPVSVDAYNVFARWDVWPGGYVERLGFVDEYAASVDYGCSIFTTSWIRRGAAENPVHVFQFYQLVQDGKWHGGDVETWGTVSGSIRILGASASYGFDTSDTGEDTLGSLANLSIIVDGTGSVSGMRNTFHDCLQSDGSYEVSDLRLSNYIQQHFYLKSVYDNNGVEKVKADLLNHLAVYVRIVTREDASGYLYGDDRVVLDYNWLRQVFVCLNPVTGRLASISEEKIKNGTIKVRFYSVSKE</sequence>
<keyword evidence="3" id="KW-1185">Reference proteome</keyword>
<dbReference type="Proteomes" id="UP001168478">
    <property type="component" value="Unassembled WGS sequence"/>
</dbReference>
<evidence type="ECO:0000313" key="1">
    <source>
        <dbReference type="EMBL" id="MDN0023393.1"/>
    </source>
</evidence>
<name>A0AAW7JKY0_9BACT</name>
<protein>
    <submittedName>
        <fullName evidence="2">Uncharacterized protein</fullName>
    </submittedName>
</protein>
<organism evidence="2 4">
    <name type="scientific">Leyella lascolaii</name>
    <dbReference type="NCBI Taxonomy" id="1776379"/>
    <lineage>
        <taxon>Bacteria</taxon>
        <taxon>Pseudomonadati</taxon>
        <taxon>Bacteroidota</taxon>
        <taxon>Bacteroidia</taxon>
        <taxon>Bacteroidales</taxon>
        <taxon>Prevotellaceae</taxon>
        <taxon>Leyella</taxon>
    </lineage>
</organism>
<dbReference type="RefSeq" id="WP_289825816.1">
    <property type="nucleotide sequence ID" value="NZ_JAUEIE010000011.1"/>
</dbReference>
<evidence type="ECO:0000313" key="3">
    <source>
        <dbReference type="Proteomes" id="UP001167831"/>
    </source>
</evidence>
<comment type="caution">
    <text evidence="2">The sequence shown here is derived from an EMBL/GenBank/DDBJ whole genome shotgun (WGS) entry which is preliminary data.</text>
</comment>
<evidence type="ECO:0000313" key="2">
    <source>
        <dbReference type="EMBL" id="MDN0024756.1"/>
    </source>
</evidence>
<reference evidence="2" key="1">
    <citation type="submission" date="2023-06" db="EMBL/GenBank/DDBJ databases">
        <authorList>
            <person name="Zeman M."/>
            <person name="Kubasova T."/>
            <person name="Jahodarova E."/>
            <person name="Nykrynova M."/>
            <person name="Rychlik I."/>
        </authorList>
    </citation>
    <scope>NUCLEOTIDE SEQUENCE</scope>
    <source>
        <strain evidence="2">ET15</strain>
        <strain evidence="1">ET37</strain>
    </source>
</reference>
<dbReference type="AlphaFoldDB" id="A0AAW7JKY0"/>
<reference evidence="2" key="2">
    <citation type="submission" date="2023-08" db="EMBL/GenBank/DDBJ databases">
        <title>Identification and characterization of horizontal gene transfer across gut microbiota members of farm animals based on homology search.</title>
        <authorList>
            <person name="Schwarzerova J."/>
            <person name="Nykrynova M."/>
            <person name="Jureckova K."/>
            <person name="Cejkova D."/>
            <person name="Rychlik I."/>
        </authorList>
    </citation>
    <scope>NUCLEOTIDE SEQUENCE</scope>
    <source>
        <strain evidence="2">ET15</strain>
        <strain evidence="1">ET37</strain>
    </source>
</reference>
<proteinExistence type="predicted"/>
<dbReference type="Proteomes" id="UP001167831">
    <property type="component" value="Unassembled WGS sequence"/>
</dbReference>
<evidence type="ECO:0000313" key="4">
    <source>
        <dbReference type="Proteomes" id="UP001168478"/>
    </source>
</evidence>
<dbReference type="EMBL" id="JAUEIE010000011">
    <property type="protein sequence ID" value="MDN0023393.1"/>
    <property type="molecule type" value="Genomic_DNA"/>
</dbReference>